<dbReference type="InterPro" id="IPR001091">
    <property type="entry name" value="RM_Methyltransferase"/>
</dbReference>
<dbReference type="Gene3D" id="3.40.50.150">
    <property type="entry name" value="Vaccinia Virus protein VP39"/>
    <property type="match status" value="1"/>
</dbReference>
<comment type="similarity">
    <text evidence="1">Belongs to the N(4)/N(6)-methyltransferase family.</text>
</comment>
<dbReference type="InterPro" id="IPR002052">
    <property type="entry name" value="DNA_methylase_N6_adenine_CS"/>
</dbReference>
<comment type="caution">
    <text evidence="6">The sequence shown here is derived from an EMBL/GenBank/DDBJ whole genome shotgun (WGS) entry which is preliminary data.</text>
</comment>
<dbReference type="GO" id="GO:0003677">
    <property type="term" value="F:DNA binding"/>
    <property type="evidence" value="ECO:0007669"/>
    <property type="project" value="InterPro"/>
</dbReference>
<feature type="domain" description="DNA methylase N-4/N-6" evidence="5">
    <location>
        <begin position="326"/>
        <end position="406"/>
    </location>
</feature>
<proteinExistence type="inferred from homology"/>
<dbReference type="InterPro" id="IPR029063">
    <property type="entry name" value="SAM-dependent_MTases_sf"/>
</dbReference>
<dbReference type="PROSITE" id="PS00092">
    <property type="entry name" value="N6_MTASE"/>
    <property type="match status" value="1"/>
</dbReference>
<dbReference type="EMBL" id="MPJZ01000054">
    <property type="protein sequence ID" value="OLU44979.1"/>
    <property type="molecule type" value="Genomic_DNA"/>
</dbReference>
<evidence type="ECO:0000259" key="5">
    <source>
        <dbReference type="Pfam" id="PF01555"/>
    </source>
</evidence>
<evidence type="ECO:0000256" key="2">
    <source>
        <dbReference type="ARBA" id="ARBA00022603"/>
    </source>
</evidence>
<sequence>MQKLELTWIGKNEEIKVEPRILLHDPSKDYGDKNTDNILIHGDNLLALKALESKYAGLIKCIYIDPPYNTGEAFEEYNDNLEHSIWLGLMYERLKCLKALLAPDGTIFVQLNDDEMNYCKVIMDEIFGRSNFVNIISVKTKNSSGASGGGEDRKLKKNIEYILCYGGEEFKKFNPSFTKKELSDYLDEMRKSRKSFKYTSVLTDIGDREFVKTIKDGSGQDIKVYRHSSYKTCGIKQLSKEADISEIDAFNKYFEQVYTTENAQTSIRTRVQEAMPGFDGLISIDYYPVSGRNKGKLTTVYFVGENKRLVSFFKNVCTRERGYIYKKEKVGSLWDDLNWNNVNREGGVTFSGGKKPEVLLQRILELATNEGDLVLDSFLGSGTTAAVATKMNRKWIGVELGDHAYSLCKPRLNRVIDGEDHNGISQDVEWNGGSGYKFYELAPSLITTDSYGNKIIDPNYNEDMLAAAVALLNGYTYAPDKEIYWKQGFSTERSFIFTTTKFITREILDSINDSVPEEINLLICSPAFEIGLNSAYQNITLKKIPQSVLDKCTYGNVDYSLPIVEKSNFTNEEEFVDD</sequence>
<keyword evidence="4" id="KW-0680">Restriction system</keyword>
<evidence type="ECO:0000256" key="1">
    <source>
        <dbReference type="ARBA" id="ARBA00006594"/>
    </source>
</evidence>
<dbReference type="AlphaFoldDB" id="A0A1Q9YKA0"/>
<protein>
    <recommendedName>
        <fullName evidence="5">DNA methylase N-4/N-6 domain-containing protein</fullName>
    </recommendedName>
</protein>
<dbReference type="GO" id="GO:0008170">
    <property type="term" value="F:N-methyltransferase activity"/>
    <property type="evidence" value="ECO:0007669"/>
    <property type="project" value="InterPro"/>
</dbReference>
<accession>A0A1Q9YKA0</accession>
<evidence type="ECO:0000256" key="3">
    <source>
        <dbReference type="ARBA" id="ARBA00022679"/>
    </source>
</evidence>
<dbReference type="GO" id="GO:0032259">
    <property type="term" value="P:methylation"/>
    <property type="evidence" value="ECO:0007669"/>
    <property type="project" value="UniProtKB-KW"/>
</dbReference>
<feature type="domain" description="DNA methylase N-4/N-6" evidence="5">
    <location>
        <begin position="59"/>
        <end position="197"/>
    </location>
</feature>
<reference evidence="6 7" key="1">
    <citation type="submission" date="2016-11" db="EMBL/GenBank/DDBJ databases">
        <title>Description of two novel members of the family Erysipelotrichaceae: Ileibacterium lipovorans gen. nov., sp. nov. and Dubosiella newyorkensis, gen. nov., sp. nov.</title>
        <authorList>
            <person name="Cox L.M."/>
            <person name="Sohn J."/>
            <person name="Tyrrell K.L."/>
            <person name="Citron D.M."/>
            <person name="Lawson P.A."/>
            <person name="Patel N.B."/>
            <person name="Iizumi T."/>
            <person name="Perez-Perez G.I."/>
            <person name="Goldstein E.J."/>
            <person name="Blaser M.J."/>
        </authorList>
    </citation>
    <scope>NUCLEOTIDE SEQUENCE [LARGE SCALE GENOMIC DNA]</scope>
    <source>
        <strain evidence="6 7">NYU-BL-K8</strain>
    </source>
</reference>
<dbReference type="InterPro" id="IPR002941">
    <property type="entry name" value="DNA_methylase_N4/N6"/>
</dbReference>
<evidence type="ECO:0000313" key="6">
    <source>
        <dbReference type="EMBL" id="OLU44979.1"/>
    </source>
</evidence>
<keyword evidence="3" id="KW-0808">Transferase</keyword>
<evidence type="ECO:0000313" key="7">
    <source>
        <dbReference type="Proteomes" id="UP000186758"/>
    </source>
</evidence>
<dbReference type="RefSeq" id="WP_075885420.1">
    <property type="nucleotide sequence ID" value="NZ_CAQOGJ010000007.1"/>
</dbReference>
<dbReference type="Pfam" id="PF01555">
    <property type="entry name" value="N6_N4_Mtase"/>
    <property type="match status" value="2"/>
</dbReference>
<evidence type="ECO:0000256" key="4">
    <source>
        <dbReference type="ARBA" id="ARBA00022747"/>
    </source>
</evidence>
<gene>
    <name evidence="6" type="ORF">BO223_06620</name>
</gene>
<dbReference type="PRINTS" id="PR00508">
    <property type="entry name" value="S21N4MTFRASE"/>
</dbReference>
<dbReference type="SUPFAM" id="SSF53335">
    <property type="entry name" value="S-adenosyl-L-methionine-dependent methyltransferases"/>
    <property type="match status" value="1"/>
</dbReference>
<organism evidence="6 7">
    <name type="scientific">Faecalibaculum rodentium</name>
    <dbReference type="NCBI Taxonomy" id="1702221"/>
    <lineage>
        <taxon>Bacteria</taxon>
        <taxon>Bacillati</taxon>
        <taxon>Bacillota</taxon>
        <taxon>Erysipelotrichia</taxon>
        <taxon>Erysipelotrichales</taxon>
        <taxon>Erysipelotrichaceae</taxon>
        <taxon>Faecalibaculum</taxon>
    </lineage>
</organism>
<name>A0A1Q9YKA0_9FIRM</name>
<dbReference type="Proteomes" id="UP000186758">
    <property type="component" value="Unassembled WGS sequence"/>
</dbReference>
<keyword evidence="2" id="KW-0489">Methyltransferase</keyword>
<dbReference type="GO" id="GO:0009307">
    <property type="term" value="P:DNA restriction-modification system"/>
    <property type="evidence" value="ECO:0007669"/>
    <property type="project" value="UniProtKB-KW"/>
</dbReference>